<name>A0A9P5U578_9AGAR</name>
<comment type="caution">
    <text evidence="1">The sequence shown here is derived from an EMBL/GenBank/DDBJ whole genome shotgun (WGS) entry which is preliminary data.</text>
</comment>
<dbReference type="AlphaFoldDB" id="A0A9P5U578"/>
<reference evidence="1" key="1">
    <citation type="submission" date="2020-11" db="EMBL/GenBank/DDBJ databases">
        <authorList>
            <consortium name="DOE Joint Genome Institute"/>
            <person name="Ahrendt S."/>
            <person name="Riley R."/>
            <person name="Andreopoulos W."/>
            <person name="Labutti K."/>
            <person name="Pangilinan J."/>
            <person name="Ruiz-Duenas F.J."/>
            <person name="Barrasa J.M."/>
            <person name="Sanchez-Garcia M."/>
            <person name="Camarero S."/>
            <person name="Miyauchi S."/>
            <person name="Serrano A."/>
            <person name="Linde D."/>
            <person name="Babiker R."/>
            <person name="Drula E."/>
            <person name="Ayuso-Fernandez I."/>
            <person name="Pacheco R."/>
            <person name="Padilla G."/>
            <person name="Ferreira P."/>
            <person name="Barriuso J."/>
            <person name="Kellner H."/>
            <person name="Castanera R."/>
            <person name="Alfaro M."/>
            <person name="Ramirez L."/>
            <person name="Pisabarro A.G."/>
            <person name="Kuo A."/>
            <person name="Tritt A."/>
            <person name="Lipzen A."/>
            <person name="He G."/>
            <person name="Yan M."/>
            <person name="Ng V."/>
            <person name="Cullen D."/>
            <person name="Martin F."/>
            <person name="Rosso M.-N."/>
            <person name="Henrissat B."/>
            <person name="Hibbett D."/>
            <person name="Martinez A.T."/>
            <person name="Grigoriev I.V."/>
        </authorList>
    </citation>
    <scope>NUCLEOTIDE SEQUENCE</scope>
    <source>
        <strain evidence="1">AH 40177</strain>
    </source>
</reference>
<organism evidence="1 2">
    <name type="scientific">Rhodocollybia butyracea</name>
    <dbReference type="NCBI Taxonomy" id="206335"/>
    <lineage>
        <taxon>Eukaryota</taxon>
        <taxon>Fungi</taxon>
        <taxon>Dikarya</taxon>
        <taxon>Basidiomycota</taxon>
        <taxon>Agaricomycotina</taxon>
        <taxon>Agaricomycetes</taxon>
        <taxon>Agaricomycetidae</taxon>
        <taxon>Agaricales</taxon>
        <taxon>Marasmiineae</taxon>
        <taxon>Omphalotaceae</taxon>
        <taxon>Rhodocollybia</taxon>
    </lineage>
</organism>
<gene>
    <name evidence="1" type="ORF">BDP27DRAFT_1423594</name>
</gene>
<sequence length="169" mass="19752">MASDIYEPCPPTEASFHPSDLEKYQPTLQIPPEFEINTARLGDPSYVKPRRLFYGFGLHIQDFIDYHQKLWLPAPPPHLLDSRAELWDHMISQVMADLTEACERSFRLILPISLEYRLVICLYESHNGTVPFTKMGEYEEQEVLEIMRGRFGAVLDVQEPQWFFSFVEV</sequence>
<evidence type="ECO:0000313" key="2">
    <source>
        <dbReference type="Proteomes" id="UP000772434"/>
    </source>
</evidence>
<keyword evidence="2" id="KW-1185">Reference proteome</keyword>
<protein>
    <submittedName>
        <fullName evidence="1">Uncharacterized protein</fullName>
    </submittedName>
</protein>
<dbReference type="Proteomes" id="UP000772434">
    <property type="component" value="Unassembled WGS sequence"/>
</dbReference>
<proteinExistence type="predicted"/>
<accession>A0A9P5U578</accession>
<dbReference type="EMBL" id="JADNRY010000083">
    <property type="protein sequence ID" value="KAF9066691.1"/>
    <property type="molecule type" value="Genomic_DNA"/>
</dbReference>
<evidence type="ECO:0000313" key="1">
    <source>
        <dbReference type="EMBL" id="KAF9066691.1"/>
    </source>
</evidence>
<dbReference type="OrthoDB" id="3260206at2759"/>